<name>A0A6N7SAZ2_9FIRM</name>
<evidence type="ECO:0000256" key="1">
    <source>
        <dbReference type="ARBA" id="ARBA00023015"/>
    </source>
</evidence>
<dbReference type="InterPro" id="IPR050661">
    <property type="entry name" value="BglG_antiterminators"/>
</dbReference>
<evidence type="ECO:0000313" key="8">
    <source>
        <dbReference type="Proteomes" id="UP000480929"/>
    </source>
</evidence>
<dbReference type="InterPro" id="IPR036388">
    <property type="entry name" value="WH-like_DNA-bd_sf"/>
</dbReference>
<dbReference type="InterPro" id="IPR036634">
    <property type="entry name" value="PRD_sf"/>
</dbReference>
<protein>
    <submittedName>
        <fullName evidence="5">HTH domain-containing protein</fullName>
    </submittedName>
</protein>
<evidence type="ECO:0000259" key="3">
    <source>
        <dbReference type="Pfam" id="PF05043"/>
    </source>
</evidence>
<proteinExistence type="predicted"/>
<dbReference type="Proteomes" id="UP000433575">
    <property type="component" value="Unassembled WGS sequence"/>
</dbReference>
<evidence type="ECO:0000256" key="2">
    <source>
        <dbReference type="ARBA" id="ARBA00023163"/>
    </source>
</evidence>
<dbReference type="PANTHER" id="PTHR30185:SF13">
    <property type="entry name" value="LICABCH OPERON REGULATOR-RELATED"/>
    <property type="match status" value="1"/>
</dbReference>
<dbReference type="GO" id="GO:0006355">
    <property type="term" value="P:regulation of DNA-templated transcription"/>
    <property type="evidence" value="ECO:0007669"/>
    <property type="project" value="InterPro"/>
</dbReference>
<sequence length="665" mass="77943">MANEKKRILQLFYILAQQEEYIRSFELAKKVGVTERTIKNDIAELEAFARASGADLIAKKGKGYVLKVFDEERFAPVKKQLTIHFSAVGETPRAQNDRTNDILRRIIVEEKFLTIEDIADELYLTKSSIREEMKEVNFLLSKFNLRLKKRHEEGPLVKGSEFDRRMLMLCIFENHYHEAVNLYKNTDYLSFFEREDEERYEIRHIFLKTLRESECHILDGNTQRLSRYLLLMVSRYQAGYTITLSQKQRDYIHRFQEYHVAKMVIENCGHFSGFDVSEDEILAFGLLLIFWADIPFDCDLSENYFELAEEADKLSIAFCKSIKKDYHVDLTLIPDWNQILCAGLIPLLVQKDFNALFHSVKSLHSEDSRIQDCPLAAKLTYNLSSMFETQYHCKLGLYNLLTFAGHLNTLLLMISYPFKPIRAVLSNGGGYISSGILKQMIERRFDSYFACLDVYELYEMRKLPVEDYDWAILSYPYYSYKYDWPCLMVNSIPTQKQMNDIYNQVILSGVQLQSVLNHLHLSVFNVYRDFEYENMDSFIRLISFKMGKDAESVEQINADLHFSAKTSVANKVCILFIKRRFVSQGVFEIYQLNQEKIFDDQPILHIVVISVDFDHCLEAARFVNDLLMTFFRDNENLWMLIENHHVIGLTEIVRESLKALPISLM</sequence>
<keyword evidence="1" id="KW-0805">Transcription regulation</keyword>
<comment type="caution">
    <text evidence="5">The sequence shown here is derived from an EMBL/GenBank/DDBJ whole genome shotgun (WGS) entry which is preliminary data.</text>
</comment>
<organism evidence="5 7">
    <name type="scientific">Holdemania massiliensis</name>
    <dbReference type="NCBI Taxonomy" id="1468449"/>
    <lineage>
        <taxon>Bacteria</taxon>
        <taxon>Bacillati</taxon>
        <taxon>Bacillota</taxon>
        <taxon>Erysipelotrichia</taxon>
        <taxon>Erysipelotrichales</taxon>
        <taxon>Erysipelotrichaceae</taxon>
        <taxon>Holdemania</taxon>
    </lineage>
</organism>
<evidence type="ECO:0000313" key="6">
    <source>
        <dbReference type="EMBL" id="MSC34834.1"/>
    </source>
</evidence>
<evidence type="ECO:0000313" key="5">
    <source>
        <dbReference type="EMBL" id="MSA91063.1"/>
    </source>
</evidence>
<dbReference type="SUPFAM" id="SSF46785">
    <property type="entry name" value="Winged helix' DNA-binding domain"/>
    <property type="match status" value="1"/>
</dbReference>
<dbReference type="AlphaFoldDB" id="A0A6N7SAZ2"/>
<dbReference type="InterPro" id="IPR013196">
    <property type="entry name" value="HTH_11"/>
</dbReference>
<dbReference type="InterPro" id="IPR036390">
    <property type="entry name" value="WH_DNA-bd_sf"/>
</dbReference>
<evidence type="ECO:0000313" key="7">
    <source>
        <dbReference type="Proteomes" id="UP000433575"/>
    </source>
</evidence>
<dbReference type="RefSeq" id="WP_154240433.1">
    <property type="nucleotide sequence ID" value="NZ_WKPI01000045.1"/>
</dbReference>
<dbReference type="InterPro" id="IPR007737">
    <property type="entry name" value="Mga_HTH"/>
</dbReference>
<evidence type="ECO:0000259" key="4">
    <source>
        <dbReference type="Pfam" id="PF08279"/>
    </source>
</evidence>
<dbReference type="EMBL" id="WKPJ01000042">
    <property type="protein sequence ID" value="MSA91063.1"/>
    <property type="molecule type" value="Genomic_DNA"/>
</dbReference>
<dbReference type="Proteomes" id="UP000480929">
    <property type="component" value="Unassembled WGS sequence"/>
</dbReference>
<dbReference type="SUPFAM" id="SSF63520">
    <property type="entry name" value="PTS-regulatory domain, PRD"/>
    <property type="match status" value="1"/>
</dbReference>
<feature type="domain" description="Helix-turn-helix type 11" evidence="4">
    <location>
        <begin position="7"/>
        <end position="64"/>
    </location>
</feature>
<dbReference type="Gene3D" id="1.10.10.10">
    <property type="entry name" value="Winged helix-like DNA-binding domain superfamily/Winged helix DNA-binding domain"/>
    <property type="match status" value="1"/>
</dbReference>
<gene>
    <name evidence="6" type="ORF">GKD88_17045</name>
    <name evidence="5" type="ORF">GKE08_17165</name>
</gene>
<keyword evidence="8" id="KW-1185">Reference proteome</keyword>
<reference evidence="7 8" key="1">
    <citation type="journal article" date="2019" name="Nat. Med.">
        <title>A library of human gut bacterial isolates paired with longitudinal multiomics data enables mechanistic microbiome research.</title>
        <authorList>
            <person name="Poyet M."/>
            <person name="Groussin M."/>
            <person name="Gibbons S.M."/>
            <person name="Avila-Pacheco J."/>
            <person name="Jiang X."/>
            <person name="Kearney S.M."/>
            <person name="Perrotta A.R."/>
            <person name="Berdy B."/>
            <person name="Zhao S."/>
            <person name="Lieberman T.D."/>
            <person name="Swanson P.K."/>
            <person name="Smith M."/>
            <person name="Roesemann S."/>
            <person name="Alexander J.E."/>
            <person name="Rich S.A."/>
            <person name="Livny J."/>
            <person name="Vlamakis H."/>
            <person name="Clish C."/>
            <person name="Bullock K."/>
            <person name="Deik A."/>
            <person name="Scott J."/>
            <person name="Pierce K.A."/>
            <person name="Xavier R.J."/>
            <person name="Alm E.J."/>
        </authorList>
    </citation>
    <scope>NUCLEOTIDE SEQUENCE [LARGE SCALE GENOMIC DNA]</scope>
    <source>
        <strain evidence="5 7">BIOML-A4</strain>
        <strain evidence="6 8">BIOML-A5</strain>
    </source>
</reference>
<feature type="domain" description="Mga helix-turn-helix" evidence="3">
    <location>
        <begin position="105"/>
        <end position="172"/>
    </location>
</feature>
<keyword evidence="2" id="KW-0804">Transcription</keyword>
<dbReference type="Pfam" id="PF05043">
    <property type="entry name" value="Mga"/>
    <property type="match status" value="1"/>
</dbReference>
<dbReference type="Pfam" id="PF08279">
    <property type="entry name" value="HTH_11"/>
    <property type="match status" value="1"/>
</dbReference>
<dbReference type="OrthoDB" id="1644338at2"/>
<dbReference type="PANTHER" id="PTHR30185">
    <property type="entry name" value="CRYPTIC BETA-GLUCOSIDE BGL OPERON ANTITERMINATOR"/>
    <property type="match status" value="1"/>
</dbReference>
<accession>A0A6N7SAZ2</accession>
<dbReference type="EMBL" id="WKPI01000045">
    <property type="protein sequence ID" value="MSC34834.1"/>
    <property type="molecule type" value="Genomic_DNA"/>
</dbReference>